<feature type="region of interest" description="Disordered" evidence="5">
    <location>
        <begin position="1"/>
        <end position="64"/>
    </location>
</feature>
<keyword evidence="2" id="KW-1133">Transmembrane helix</keyword>
<protein>
    <recommendedName>
        <fullName evidence="4">Altered inheritance of mitochondria protein 11</fullName>
    </recommendedName>
</protein>
<comment type="subcellular location">
    <subcellularLocation>
        <location evidence="4">Membrane</location>
        <topology evidence="4">Multi-pass membrane protein</topology>
    </subcellularLocation>
</comment>
<comment type="similarity">
    <text evidence="4">Belongs to the AIM11 family.</text>
</comment>
<keyword evidence="1" id="KW-0812">Transmembrane</keyword>
<dbReference type="Proteomes" id="UP000248423">
    <property type="component" value="Unassembled WGS sequence"/>
</dbReference>
<dbReference type="OrthoDB" id="3558022at2759"/>
<dbReference type="EMBL" id="KZ826397">
    <property type="protein sequence ID" value="PYI02309.1"/>
    <property type="molecule type" value="Genomic_DNA"/>
</dbReference>
<evidence type="ECO:0000313" key="7">
    <source>
        <dbReference type="Proteomes" id="UP000248423"/>
    </source>
</evidence>
<accession>A0A319ENG8</accession>
<gene>
    <name evidence="4" type="primary">AIM11</name>
    <name evidence="6" type="ORF">BO78DRAFT_377214</name>
</gene>
<sequence>MLFSSLFSSSSSSSSSSPTSPTLETTTTTTTTSANSAQSPSSQQQQQQPLSTRNPNDEFDPPLPKIWTPRTNLKLLLSGLAFFTFSIWSTRRATARKILSSIPPYYTSSIYHKPKVSGGAEAFEALHLATMNVLSFGMMGTGGVLYALDINGVEDMRRFVRKGEVEGEGGGLGGADVELEREVEGWVAKVLGEKFGKELQKEKERERSMLEGKKE</sequence>
<dbReference type="STRING" id="1448318.A0A319ENG8"/>
<evidence type="ECO:0000256" key="2">
    <source>
        <dbReference type="ARBA" id="ARBA00022989"/>
    </source>
</evidence>
<evidence type="ECO:0000256" key="3">
    <source>
        <dbReference type="ARBA" id="ARBA00023136"/>
    </source>
</evidence>
<name>A0A319ENG8_ASPSB</name>
<evidence type="ECO:0000313" key="6">
    <source>
        <dbReference type="EMBL" id="PYI02309.1"/>
    </source>
</evidence>
<keyword evidence="7" id="KW-1185">Reference proteome</keyword>
<evidence type="ECO:0000256" key="4">
    <source>
        <dbReference type="RuleBase" id="RU367098"/>
    </source>
</evidence>
<reference evidence="6 7" key="1">
    <citation type="submission" date="2018-02" db="EMBL/GenBank/DDBJ databases">
        <title>The genomes of Aspergillus section Nigri reveals drivers in fungal speciation.</title>
        <authorList>
            <consortium name="DOE Joint Genome Institute"/>
            <person name="Vesth T.C."/>
            <person name="Nybo J."/>
            <person name="Theobald S."/>
            <person name="Brandl J."/>
            <person name="Frisvad J.C."/>
            <person name="Nielsen K.F."/>
            <person name="Lyhne E.K."/>
            <person name="Kogle M.E."/>
            <person name="Kuo A."/>
            <person name="Riley R."/>
            <person name="Clum A."/>
            <person name="Nolan M."/>
            <person name="Lipzen A."/>
            <person name="Salamov A."/>
            <person name="Henrissat B."/>
            <person name="Wiebenga A."/>
            <person name="De vries R.P."/>
            <person name="Grigoriev I.V."/>
            <person name="Mortensen U.H."/>
            <person name="Andersen M.R."/>
            <person name="Baker S.E."/>
        </authorList>
    </citation>
    <scope>NUCLEOTIDE SEQUENCE [LARGE SCALE GENOMIC DNA]</scope>
    <source>
        <strain evidence="6 7">CBS 121057</strain>
    </source>
</reference>
<evidence type="ECO:0000256" key="5">
    <source>
        <dbReference type="SAM" id="MobiDB-lite"/>
    </source>
</evidence>
<dbReference type="VEuPathDB" id="FungiDB:BO78DRAFT_377214"/>
<proteinExistence type="inferred from homology"/>
<feature type="compositionally biased region" description="Low complexity" evidence="5">
    <location>
        <begin position="1"/>
        <end position="52"/>
    </location>
</feature>
<dbReference type="PANTHER" id="PTHR39136">
    <property type="entry name" value="ALTERED INHERITANCE OF MITOCHONDRIA PROTEIN 11"/>
    <property type="match status" value="1"/>
</dbReference>
<keyword evidence="3" id="KW-0472">Membrane</keyword>
<evidence type="ECO:0000256" key="1">
    <source>
        <dbReference type="ARBA" id="ARBA00022692"/>
    </source>
</evidence>
<dbReference type="AlphaFoldDB" id="A0A319ENG8"/>
<organism evidence="6 7">
    <name type="scientific">Aspergillus sclerotiicarbonarius (strain CBS 121057 / IBT 28362)</name>
    <dbReference type="NCBI Taxonomy" id="1448318"/>
    <lineage>
        <taxon>Eukaryota</taxon>
        <taxon>Fungi</taxon>
        <taxon>Dikarya</taxon>
        <taxon>Ascomycota</taxon>
        <taxon>Pezizomycotina</taxon>
        <taxon>Eurotiomycetes</taxon>
        <taxon>Eurotiomycetidae</taxon>
        <taxon>Eurotiales</taxon>
        <taxon>Aspergillaceae</taxon>
        <taxon>Aspergillus</taxon>
        <taxon>Aspergillus subgen. Circumdati</taxon>
    </lineage>
</organism>
<dbReference type="InterPro" id="IPR038814">
    <property type="entry name" value="AIM11"/>
</dbReference>
<dbReference type="GO" id="GO:0005739">
    <property type="term" value="C:mitochondrion"/>
    <property type="evidence" value="ECO:0007669"/>
    <property type="project" value="TreeGrafter"/>
</dbReference>
<dbReference type="PANTHER" id="PTHR39136:SF1">
    <property type="entry name" value="ALTERED INHERITANCE OF MITOCHONDRIA PROTEIN 11"/>
    <property type="match status" value="1"/>
</dbReference>
<dbReference type="GO" id="GO:0016020">
    <property type="term" value="C:membrane"/>
    <property type="evidence" value="ECO:0007669"/>
    <property type="project" value="UniProtKB-SubCell"/>
</dbReference>